<comment type="caution">
    <text evidence="5">The sequence shown here is derived from an EMBL/GenBank/DDBJ whole genome shotgun (WGS) entry which is preliminary data.</text>
</comment>
<evidence type="ECO:0000313" key="5">
    <source>
        <dbReference type="EMBL" id="OTZ28936.1"/>
    </source>
</evidence>
<accession>A0A9X6FU44</accession>
<dbReference type="Gene3D" id="2.60.120.260">
    <property type="entry name" value="Galactose-binding domain-like"/>
    <property type="match status" value="1"/>
</dbReference>
<feature type="transmembrane region" description="Helical" evidence="2">
    <location>
        <begin position="973"/>
        <end position="990"/>
    </location>
</feature>
<dbReference type="NCBIfam" id="TIGR01451">
    <property type="entry name" value="B_ant_repeat"/>
    <property type="match status" value="4"/>
</dbReference>
<sequence length="997" mass="110747">MNIWRRKKKLRRQKSFLVLLMLLLVFADIPISLIGNITMHAETESIPKDKGIDSTVEQPKDKKVDSTAEQPKDTKTDSAIELSNPETVKDFDPGPPYGKNVAKNIPAEVQEERLGTFSWIKDMRPASLVDNTCAKQNRVVLKNGGFEKPKITRDIFIDQDKVEGWRTTDRYKVIEIWRTRDRIPLASPLPAEGEQFAELNAREPGMLYQDVKTTPGQTIYWRLAHRGRDGKDTMRVRIGSASTNISSLPTIQTMEDDNKAWGRYSGTYTVPAGQTLTRFGFEAVKSFGNVLSVGNFLDDIFLGTEPCVTATKSVSPEGKVYAGDELTYTVNVKNEGGDIAGEALFTDMIPEGTEYVPGSMKMKIDGVEKTLTDQNDNDAGSYKDKMVNVKLGDLQNTEEDPDGITVQFKVKALPTYIGKQVINKAKIDYGNLLKGVKEYTNSNEVVNEVVARNPEIESVKEVKNLQGKSRYEVGDTIEYTVKMRNKIANSIAKKIIIEDSLPNGVDYVPGTIKVDGKAVTDALDQDSGHYTTGKIIGNLGDITDTGWHTVTFQAKVKSNQSDKTIRNVGKVMGENIPPQEPEASIVIEPKDPKMETVKEAKNLQQGKSKYEVGDTIEYTVKMRNSMTDSVIKNASIEDPLPEGVEYVPGTIRVDGKVVTDAEDGDSGHYKSSKVIGKFGDIRDTSWHTIVFHVKVKSEQAGKEIVNKGKVTGENVTPQEPEKLVKIDYKDPKIEAVKEVKNTQQGKNKYEVKDTIEYTIKVRNTVKDSILKNGVVEDQLPEGVEYVPGTIRVDGKTVTDAEDEDKGHYKSGKIIGKLGDVQDTEWHTIVFQVKIKDGYEDNKILNVGKVTGDNISPQKPSVEIVVEPPPSGKIEIEKVDAKDNTLKLKNAEFQIIDKDGNVVGKLLTDENGKAISEPLVFGKYEIKEVQAPTGYMVLKESIQVELISPLQKLKIENNKSEWVIPNTGGVGTNFLYLFSTILLALTLFLYFRKGDSNL</sequence>
<dbReference type="InterPro" id="IPR013783">
    <property type="entry name" value="Ig-like_fold"/>
</dbReference>
<proteinExistence type="predicted"/>
<dbReference type="EMBL" id="NFEA01000049">
    <property type="protein sequence ID" value="OTZ28936.1"/>
    <property type="molecule type" value="Genomic_DNA"/>
</dbReference>
<dbReference type="InterPro" id="IPR026466">
    <property type="entry name" value="Fim_isopep_form_D2_dom"/>
</dbReference>
<feature type="domain" description="DUF11" evidence="3">
    <location>
        <begin position="465"/>
        <end position="574"/>
    </location>
</feature>
<dbReference type="AlphaFoldDB" id="A0A9X6FU44"/>
<evidence type="ECO:0000256" key="1">
    <source>
        <dbReference type="SAM" id="MobiDB-lite"/>
    </source>
</evidence>
<dbReference type="Gene3D" id="2.60.40.740">
    <property type="match status" value="4"/>
</dbReference>
<dbReference type="RefSeq" id="WP_001028698.1">
    <property type="nucleotide sequence ID" value="NZ_NFEA01000049.1"/>
</dbReference>
<dbReference type="SUPFAM" id="SSF49478">
    <property type="entry name" value="Cna protein B-type domain"/>
    <property type="match status" value="1"/>
</dbReference>
<dbReference type="SUPFAM" id="SSF49401">
    <property type="entry name" value="Bacterial adhesins"/>
    <property type="match status" value="4"/>
</dbReference>
<reference evidence="5 6" key="1">
    <citation type="submission" date="2016-10" db="EMBL/GenBank/DDBJ databases">
        <title>Comparative genomics of Bacillus thuringiensis reveals a path to pathogens against multiple invertebrate hosts.</title>
        <authorList>
            <person name="Zheng J."/>
            <person name="Gao Q."/>
            <person name="Liu H."/>
            <person name="Peng D."/>
            <person name="Ruan L."/>
            <person name="Sun M."/>
        </authorList>
    </citation>
    <scope>NUCLEOTIDE SEQUENCE [LARGE SCALE GENOMIC DNA]</scope>
    <source>
        <strain evidence="5">BGSC 4M3</strain>
    </source>
</reference>
<organism evidence="5 6">
    <name type="scientific">Bacillus thuringiensis subsp. darmstadiensis</name>
    <dbReference type="NCBI Taxonomy" id="132264"/>
    <lineage>
        <taxon>Bacteria</taxon>
        <taxon>Bacillati</taxon>
        <taxon>Bacillota</taxon>
        <taxon>Bacilli</taxon>
        <taxon>Bacillales</taxon>
        <taxon>Bacillaceae</taxon>
        <taxon>Bacillus</taxon>
        <taxon>Bacillus cereus group</taxon>
    </lineage>
</organism>
<dbReference type="InterPro" id="IPR041033">
    <property type="entry name" value="SpaA_PFL_dom_1"/>
</dbReference>
<dbReference type="Proteomes" id="UP000195217">
    <property type="component" value="Unassembled WGS sequence"/>
</dbReference>
<feature type="compositionally biased region" description="Basic and acidic residues" evidence="1">
    <location>
        <begin position="48"/>
        <end position="78"/>
    </location>
</feature>
<feature type="domain" description="DUF11" evidence="3">
    <location>
        <begin position="745"/>
        <end position="853"/>
    </location>
</feature>
<feature type="region of interest" description="Disordered" evidence="1">
    <location>
        <begin position="48"/>
        <end position="96"/>
    </location>
</feature>
<dbReference type="Gene3D" id="2.60.40.10">
    <property type="entry name" value="Immunoglobulins"/>
    <property type="match status" value="1"/>
</dbReference>
<feature type="domain" description="SpaA-like prealbumin fold" evidence="4">
    <location>
        <begin position="871"/>
        <end position="957"/>
    </location>
</feature>
<dbReference type="PANTHER" id="PTHR34819:SF3">
    <property type="entry name" value="CELL SURFACE PROTEIN"/>
    <property type="match status" value="1"/>
</dbReference>
<dbReference type="InterPro" id="IPR047589">
    <property type="entry name" value="DUF11_rpt"/>
</dbReference>
<dbReference type="Pfam" id="PF17802">
    <property type="entry name" value="SpaA"/>
    <property type="match status" value="1"/>
</dbReference>
<dbReference type="InterPro" id="IPR008966">
    <property type="entry name" value="Adhesion_dom_sf"/>
</dbReference>
<dbReference type="InterPro" id="IPR051172">
    <property type="entry name" value="Chlamydia_OmcB"/>
</dbReference>
<name>A0A9X6FU44_BACUD</name>
<evidence type="ECO:0000259" key="4">
    <source>
        <dbReference type="Pfam" id="PF17802"/>
    </source>
</evidence>
<gene>
    <name evidence="5" type="ORF">BK761_28780</name>
</gene>
<dbReference type="NCBIfam" id="TIGR04226">
    <property type="entry name" value="RrgB_K2N_iso_D2"/>
    <property type="match status" value="3"/>
</dbReference>
<keyword evidence="2" id="KW-1133">Transmembrane helix</keyword>
<dbReference type="Pfam" id="PF01345">
    <property type="entry name" value="DUF11"/>
    <property type="match status" value="2"/>
</dbReference>
<evidence type="ECO:0000259" key="3">
    <source>
        <dbReference type="Pfam" id="PF01345"/>
    </source>
</evidence>
<dbReference type="PANTHER" id="PTHR34819">
    <property type="entry name" value="LARGE CYSTEINE-RICH PERIPLASMIC PROTEIN OMCB"/>
    <property type="match status" value="1"/>
</dbReference>
<keyword evidence="2" id="KW-0472">Membrane</keyword>
<evidence type="ECO:0000313" key="6">
    <source>
        <dbReference type="Proteomes" id="UP000195217"/>
    </source>
</evidence>
<keyword evidence="2" id="KW-0812">Transmembrane</keyword>
<protein>
    <submittedName>
        <fullName evidence="5">Collagen-binding protein</fullName>
    </submittedName>
</protein>
<keyword evidence="5" id="KW-0176">Collagen</keyword>
<dbReference type="InterPro" id="IPR001434">
    <property type="entry name" value="OmcB-like_DUF11"/>
</dbReference>
<evidence type="ECO:0000256" key="2">
    <source>
        <dbReference type="SAM" id="Phobius"/>
    </source>
</evidence>